<dbReference type="Proteomes" id="UP001152747">
    <property type="component" value="Unassembled WGS sequence"/>
</dbReference>
<accession>A0A9P1IET5</accession>
<dbReference type="InterPro" id="IPR003677">
    <property type="entry name" value="ANIS5_cation-bd"/>
</dbReference>
<dbReference type="PANTHER" id="PTHR21593:SF36">
    <property type="entry name" value="DUF148 DOMAIN-CONTAINING PROTEIN-RELATED"/>
    <property type="match status" value="1"/>
</dbReference>
<organism evidence="3 4">
    <name type="scientific">Caenorhabditis angaria</name>
    <dbReference type="NCBI Taxonomy" id="860376"/>
    <lineage>
        <taxon>Eukaryota</taxon>
        <taxon>Metazoa</taxon>
        <taxon>Ecdysozoa</taxon>
        <taxon>Nematoda</taxon>
        <taxon>Chromadorea</taxon>
        <taxon>Rhabditida</taxon>
        <taxon>Rhabditina</taxon>
        <taxon>Rhabditomorpha</taxon>
        <taxon>Rhabditoidea</taxon>
        <taxon>Rhabditidae</taxon>
        <taxon>Peloderinae</taxon>
        <taxon>Caenorhabditis</taxon>
    </lineage>
</organism>
<keyword evidence="1" id="KW-0732">Signal</keyword>
<evidence type="ECO:0000256" key="1">
    <source>
        <dbReference type="SAM" id="SignalP"/>
    </source>
</evidence>
<gene>
    <name evidence="3" type="ORF">CAMP_LOCUS6357</name>
</gene>
<dbReference type="Pfam" id="PF02520">
    <property type="entry name" value="ANIS5_cation-bd"/>
    <property type="match status" value="1"/>
</dbReference>
<proteinExistence type="predicted"/>
<name>A0A9P1IET5_9PELO</name>
<reference evidence="3" key="1">
    <citation type="submission" date="2022-11" db="EMBL/GenBank/DDBJ databases">
        <authorList>
            <person name="Kikuchi T."/>
        </authorList>
    </citation>
    <scope>NUCLEOTIDE SEQUENCE</scope>
    <source>
        <strain evidence="3">PS1010</strain>
    </source>
</reference>
<sequence>MFKIIFSAVLVVLAVSQNTGSDVPPFLRRASQAQLQAFQALIQNHGHLTEAGLEAKVQQWAKAQGGNVAYDFAEFEKFVTGAKHQANAAHDAALAKFTPAARKADADLSAIAAQTNLPVREKGMKIQAYLNSLAPSVLKELQAAHEAGQGR</sequence>
<feature type="domain" description="SXP/RAL-2 family protein Ani s 5-like cation-binding" evidence="2">
    <location>
        <begin position="35"/>
        <end position="134"/>
    </location>
</feature>
<evidence type="ECO:0000313" key="3">
    <source>
        <dbReference type="EMBL" id="CAI5443720.1"/>
    </source>
</evidence>
<protein>
    <recommendedName>
        <fullName evidence="2">SXP/RAL-2 family protein Ani s 5-like cation-binding domain-containing protein</fullName>
    </recommendedName>
</protein>
<dbReference type="PANTHER" id="PTHR21593">
    <property type="entry name" value="PRION-LIKE- Q/N-RICH -DOMAIN-BEARING PROTEIN PROTEIN"/>
    <property type="match status" value="1"/>
</dbReference>
<keyword evidence="4" id="KW-1185">Reference proteome</keyword>
<dbReference type="InterPro" id="IPR052823">
    <property type="entry name" value="SXP/RAL-2_related"/>
</dbReference>
<evidence type="ECO:0000313" key="4">
    <source>
        <dbReference type="Proteomes" id="UP001152747"/>
    </source>
</evidence>
<feature type="chain" id="PRO_5040210801" description="SXP/RAL-2 family protein Ani s 5-like cation-binding domain-containing protein" evidence="1">
    <location>
        <begin position="22"/>
        <end position="151"/>
    </location>
</feature>
<dbReference type="AlphaFoldDB" id="A0A9P1IET5"/>
<dbReference type="OrthoDB" id="5813646at2759"/>
<comment type="caution">
    <text evidence="3">The sequence shown here is derived from an EMBL/GenBank/DDBJ whole genome shotgun (WGS) entry which is preliminary data.</text>
</comment>
<feature type="signal peptide" evidence="1">
    <location>
        <begin position="1"/>
        <end position="21"/>
    </location>
</feature>
<evidence type="ECO:0000259" key="2">
    <source>
        <dbReference type="Pfam" id="PF02520"/>
    </source>
</evidence>
<dbReference type="EMBL" id="CANHGI010000002">
    <property type="protein sequence ID" value="CAI5443720.1"/>
    <property type="molecule type" value="Genomic_DNA"/>
</dbReference>